<feature type="coiled-coil region" evidence="1">
    <location>
        <begin position="36"/>
        <end position="66"/>
    </location>
</feature>
<dbReference type="Proteomes" id="UP000195141">
    <property type="component" value="Chromosome"/>
</dbReference>
<evidence type="ECO:0000313" key="6">
    <source>
        <dbReference type="EMBL" id="WYJ91748.1"/>
    </source>
</evidence>
<name>A0A242JX12_9ENTE</name>
<protein>
    <submittedName>
        <fullName evidence="3">Uncharacterized protein</fullName>
    </submittedName>
</protein>
<keyword evidence="2" id="KW-0812">Transmembrane</keyword>
<sequence>MSVLDWLFIGLLSSAILFLLFMVLTVIGTFLTGRSLKQLKKKRVRNKKKRKKLKRTIRQLQDKRKRQWGNVFLLLILTLGLGGGAFYARYYQGTTLNERDSDGIVQGYYLVEEISGQLESIDSAESATKVISNIKELSGRLASYGSRRASARLTLENQRLLNKQYTYMKELGININGQAESFLDDEEKLTSFKEDLKRTQDHQQKVLKQFKIDENSLKKNG</sequence>
<feature type="transmembrane region" description="Helical" evidence="2">
    <location>
        <begin position="6"/>
        <end position="33"/>
    </location>
</feature>
<proteinExistence type="predicted"/>
<keyword evidence="2" id="KW-0472">Membrane</keyword>
<organism evidence="3">
    <name type="scientific">Candidatus Enterococcus clewellii</name>
    <dbReference type="NCBI Taxonomy" id="1834193"/>
    <lineage>
        <taxon>Bacteria</taxon>
        <taxon>Bacillati</taxon>
        <taxon>Bacillota</taxon>
        <taxon>Bacilli</taxon>
        <taxon>Lactobacillales</taxon>
        <taxon>Enterococcaceae</taxon>
        <taxon>Enterococcus</taxon>
    </lineage>
</organism>
<gene>
    <name evidence="5" type="ORF">A5888_003247</name>
    <name evidence="6" type="ORF">A5888_003516</name>
    <name evidence="4" type="ORF">A5888_003808</name>
    <name evidence="3" type="ORF">A5888_003946</name>
</gene>
<evidence type="ECO:0000313" key="7">
    <source>
        <dbReference type="Proteomes" id="UP000195141"/>
    </source>
</evidence>
<dbReference type="RefSeq" id="WP_086350799.1">
    <property type="nucleotide sequence ID" value="NZ_CP147247.1"/>
</dbReference>
<evidence type="ECO:0000313" key="5">
    <source>
        <dbReference type="EMBL" id="WYJ91479.1"/>
    </source>
</evidence>
<dbReference type="EMBL" id="NGMM01000008">
    <property type="protein sequence ID" value="OTP10510.1"/>
    <property type="molecule type" value="Genomic_DNA"/>
</dbReference>
<reference evidence="3" key="1">
    <citation type="submission" date="2017-05" db="EMBL/GenBank/DDBJ databases">
        <title>The Genome Sequence of Enterococcus sp. 9E7_DIV0242.</title>
        <authorList>
            <consortium name="The Broad Institute Genomics Platform"/>
            <consortium name="The Broad Institute Genomic Center for Infectious Diseases"/>
            <person name="Earl A."/>
            <person name="Manson A."/>
            <person name="Schwartman J."/>
            <person name="Gilmore M."/>
            <person name="Abouelleil A."/>
            <person name="Cao P."/>
            <person name="Chapman S."/>
            <person name="Cusick C."/>
            <person name="Shea T."/>
            <person name="Young S."/>
            <person name="Neafsey D."/>
            <person name="Nusbaum C."/>
            <person name="Birren B."/>
        </authorList>
    </citation>
    <scope>NUCLEOTIDE SEQUENCE [LARGE SCALE GENOMIC DNA]</scope>
    <source>
        <strain evidence="3">9E7_DIV0242</strain>
    </source>
</reference>
<evidence type="ECO:0000256" key="1">
    <source>
        <dbReference type="SAM" id="Coils"/>
    </source>
</evidence>
<dbReference type="OrthoDB" id="2186753at2"/>
<reference evidence="5" key="2">
    <citation type="submission" date="2017-05" db="EMBL/GenBank/DDBJ databases">
        <authorList>
            <consortium name="The Broad Institute Genomics Platform"/>
            <consortium name="The Broad Institute Genomic Center for Infectious Diseases"/>
            <person name="Earl A."/>
            <person name="Manson A."/>
            <person name="Schwartman J."/>
            <person name="Gilmore M."/>
            <person name="Abouelleil A."/>
            <person name="Cao P."/>
            <person name="Chapman S."/>
            <person name="Cusick C."/>
            <person name="Shea T."/>
            <person name="Young S."/>
            <person name="Neafsey D."/>
            <person name="Nusbaum C."/>
            <person name="Birren B."/>
        </authorList>
    </citation>
    <scope>NUCLEOTIDE SEQUENCE</scope>
    <source>
        <strain evidence="5">9E7_DIV0242</strain>
    </source>
</reference>
<reference evidence="5" key="3">
    <citation type="submission" date="2024-03" db="EMBL/GenBank/DDBJ databases">
        <title>The Genome Sequence of Enterococcus sp. DIV0242b.</title>
        <authorList>
            <consortium name="The Broad Institute Genomics Platform"/>
            <consortium name="The Broad Institute Microbial Omics Core"/>
            <consortium name="The Broad Institute Genomic Center for Infectious Diseases"/>
            <person name="Earl A."/>
            <person name="Manson A."/>
            <person name="Gilmore M."/>
            <person name="Schwartman J."/>
            <person name="Shea T."/>
            <person name="Abouelleil A."/>
            <person name="Cao P."/>
            <person name="Chapman S."/>
            <person name="Cusick C."/>
            <person name="Young S."/>
            <person name="Neafsey D."/>
            <person name="Nusbaum C."/>
            <person name="Birren B."/>
        </authorList>
    </citation>
    <scope>NUCLEOTIDE SEQUENCE</scope>
    <source>
        <strain evidence="5">9E7_DIV0242</strain>
    </source>
</reference>
<evidence type="ECO:0000256" key="2">
    <source>
        <dbReference type="SAM" id="Phobius"/>
    </source>
</evidence>
<dbReference type="EMBL" id="NGMM01000009">
    <property type="protein sequence ID" value="OTP09750.1"/>
    <property type="molecule type" value="Genomic_DNA"/>
</dbReference>
<keyword evidence="1" id="KW-0175">Coiled coil</keyword>
<evidence type="ECO:0000313" key="4">
    <source>
        <dbReference type="EMBL" id="OTP10510.1"/>
    </source>
</evidence>
<evidence type="ECO:0000313" key="3">
    <source>
        <dbReference type="EMBL" id="OTP09750.1"/>
    </source>
</evidence>
<accession>A0A242JX12</accession>
<keyword evidence="2" id="KW-1133">Transmembrane helix</keyword>
<feature type="transmembrane region" description="Helical" evidence="2">
    <location>
        <begin position="68"/>
        <end position="88"/>
    </location>
</feature>
<dbReference type="AlphaFoldDB" id="A0A242JX12"/>
<dbReference type="EMBL" id="CP147247">
    <property type="protein sequence ID" value="WYJ91479.1"/>
    <property type="molecule type" value="Genomic_DNA"/>
</dbReference>
<keyword evidence="7" id="KW-1185">Reference proteome</keyword>
<dbReference type="EMBL" id="CP147247">
    <property type="protein sequence ID" value="WYJ91748.1"/>
    <property type="molecule type" value="Genomic_DNA"/>
</dbReference>